<evidence type="ECO:0000256" key="4">
    <source>
        <dbReference type="SAM" id="MobiDB-lite"/>
    </source>
</evidence>
<dbReference type="Proteomes" id="UP001235939">
    <property type="component" value="Chromosome 21"/>
</dbReference>
<feature type="non-terminal residue" evidence="5">
    <location>
        <position position="222"/>
    </location>
</feature>
<keyword evidence="3" id="KW-0967">Endosome</keyword>
<feature type="region of interest" description="Disordered" evidence="4">
    <location>
        <begin position="175"/>
        <end position="222"/>
    </location>
</feature>
<reference evidence="5 6" key="1">
    <citation type="submission" date="2022-01" db="EMBL/GenBank/DDBJ databases">
        <title>A chromosomal length assembly of Cordylochernes scorpioides.</title>
        <authorList>
            <person name="Zeh D."/>
            <person name="Zeh J."/>
        </authorList>
    </citation>
    <scope>NUCLEOTIDE SEQUENCE [LARGE SCALE GENOMIC DNA]</scope>
    <source>
        <strain evidence="5">IN4F17</strain>
        <tissue evidence="5">Whole Body</tissue>
    </source>
</reference>
<dbReference type="Gene3D" id="1.10.287.1060">
    <property type="entry name" value="ESAT-6-like"/>
    <property type="match status" value="1"/>
</dbReference>
<comment type="subcellular location">
    <subcellularLocation>
        <location evidence="1">Endosome</location>
    </subcellularLocation>
</comment>
<organism evidence="5 6">
    <name type="scientific">Cordylochernes scorpioides</name>
    <dbReference type="NCBI Taxonomy" id="51811"/>
    <lineage>
        <taxon>Eukaryota</taxon>
        <taxon>Metazoa</taxon>
        <taxon>Ecdysozoa</taxon>
        <taxon>Arthropoda</taxon>
        <taxon>Chelicerata</taxon>
        <taxon>Arachnida</taxon>
        <taxon>Pseudoscorpiones</taxon>
        <taxon>Cheliferoidea</taxon>
        <taxon>Chernetidae</taxon>
        <taxon>Cordylochernes</taxon>
    </lineage>
</organism>
<name>A0ABY6LN26_9ARAC</name>
<dbReference type="EMBL" id="CP092883">
    <property type="protein sequence ID" value="UYV82463.1"/>
    <property type="molecule type" value="Genomic_DNA"/>
</dbReference>
<dbReference type="PANTHER" id="PTHR22761:SF10">
    <property type="entry name" value="GH13992P"/>
    <property type="match status" value="1"/>
</dbReference>
<evidence type="ECO:0000256" key="1">
    <source>
        <dbReference type="ARBA" id="ARBA00004177"/>
    </source>
</evidence>
<keyword evidence="6" id="KW-1185">Reference proteome</keyword>
<evidence type="ECO:0000256" key="3">
    <source>
        <dbReference type="ARBA" id="ARBA00022753"/>
    </source>
</evidence>
<accession>A0ABY6LN26</accession>
<dbReference type="Gene3D" id="6.10.250.1710">
    <property type="match status" value="1"/>
</dbReference>
<proteinExistence type="inferred from homology"/>
<protein>
    <submittedName>
        <fullName evidence="5">Chmp4b</fullName>
    </submittedName>
</protein>
<dbReference type="PANTHER" id="PTHR22761">
    <property type="entry name" value="CHARGED MULTIVESICULAR BODY PROTEIN"/>
    <property type="match status" value="1"/>
</dbReference>
<feature type="region of interest" description="Disordered" evidence="4">
    <location>
        <begin position="1"/>
        <end position="22"/>
    </location>
</feature>
<comment type="similarity">
    <text evidence="2">Belongs to the SNF7 family.</text>
</comment>
<evidence type="ECO:0000313" key="6">
    <source>
        <dbReference type="Proteomes" id="UP001235939"/>
    </source>
</evidence>
<gene>
    <name evidence="5" type="ORF">LAZ67_21002302</name>
</gene>
<dbReference type="InterPro" id="IPR005024">
    <property type="entry name" value="Snf7_fam"/>
</dbReference>
<evidence type="ECO:0000313" key="5">
    <source>
        <dbReference type="EMBL" id="UYV82463.1"/>
    </source>
</evidence>
<dbReference type="Pfam" id="PF03357">
    <property type="entry name" value="Snf7"/>
    <property type="match status" value="1"/>
</dbReference>
<evidence type="ECO:0000256" key="2">
    <source>
        <dbReference type="ARBA" id="ARBA00006190"/>
    </source>
</evidence>
<sequence>MSFITKLFGTGKGGSNKPPTPAEAIQSLRNVEEMLVKKQEYLEKKVEAEIAIAKKHGSKNKRLALSALKRKNRYQKQLQQIDGTLTTIEFQREALENASTNTEVLKIMSGAAKSLKAAHQDVMDPDKVHDLLAEIQEQQELATEISDAISNPTGFGYDIDEDELEKELEDLEQEEFDRQALNVPSLDTESLPSPPTAVPAAAAKAKVEEEEDDELSRLRAWA</sequence>